<sequence>MLKYSPLIFIRSTSALVTIALVSESLSVPSPMMEARMTSAKCFSGESMQEITFINIDSI</sequence>
<reference evidence="3" key="1">
    <citation type="submission" date="2018-02" db="EMBL/GenBank/DDBJ databases">
        <title>Rhizophora mucronata_Transcriptome.</title>
        <authorList>
            <person name="Meera S.P."/>
            <person name="Sreeshan A."/>
            <person name="Augustine A."/>
        </authorList>
    </citation>
    <scope>NUCLEOTIDE SEQUENCE</scope>
    <source>
        <tissue evidence="3">Leaf</tissue>
    </source>
</reference>
<dbReference type="EMBL" id="GGEC01023403">
    <property type="protein sequence ID" value="MBX03887.1"/>
    <property type="molecule type" value="Transcribed_RNA"/>
</dbReference>
<organism evidence="3">
    <name type="scientific">Rhizophora mucronata</name>
    <name type="common">Asiatic mangrove</name>
    <dbReference type="NCBI Taxonomy" id="61149"/>
    <lineage>
        <taxon>Eukaryota</taxon>
        <taxon>Viridiplantae</taxon>
        <taxon>Streptophyta</taxon>
        <taxon>Embryophyta</taxon>
        <taxon>Tracheophyta</taxon>
        <taxon>Spermatophyta</taxon>
        <taxon>Magnoliopsida</taxon>
        <taxon>eudicotyledons</taxon>
        <taxon>Gunneridae</taxon>
        <taxon>Pentapetalae</taxon>
        <taxon>rosids</taxon>
        <taxon>fabids</taxon>
        <taxon>Malpighiales</taxon>
        <taxon>Rhizophoraceae</taxon>
        <taxon>Rhizophora</taxon>
    </lineage>
</organism>
<keyword evidence="1" id="KW-0732">Signal</keyword>
<accession>A0A2P2KDT7</accession>
<protein>
    <submittedName>
        <fullName evidence="2 3">Annexin</fullName>
    </submittedName>
</protein>
<evidence type="ECO:0000313" key="3">
    <source>
        <dbReference type="EMBL" id="MBX03888.1"/>
    </source>
</evidence>
<dbReference type="EMBL" id="GGEC01023404">
    <property type="protein sequence ID" value="MBX03888.1"/>
    <property type="molecule type" value="Transcribed_RNA"/>
</dbReference>
<name>A0A2P2KDT7_RHIMU</name>
<dbReference type="AlphaFoldDB" id="A0A2P2KDT7"/>
<evidence type="ECO:0000256" key="1">
    <source>
        <dbReference type="SAM" id="SignalP"/>
    </source>
</evidence>
<evidence type="ECO:0000313" key="2">
    <source>
        <dbReference type="EMBL" id="MBX03887.1"/>
    </source>
</evidence>
<feature type="chain" id="PRO_5015085015" evidence="1">
    <location>
        <begin position="16"/>
        <end position="59"/>
    </location>
</feature>
<feature type="signal peptide" evidence="1">
    <location>
        <begin position="1"/>
        <end position="15"/>
    </location>
</feature>
<proteinExistence type="predicted"/>